<dbReference type="PANTHER" id="PTHR42837:SF2">
    <property type="entry name" value="MEMBRANE METALLOPROTEASE ARASP2, CHLOROPLASTIC-RELATED"/>
    <property type="match status" value="1"/>
</dbReference>
<keyword evidence="6" id="KW-0378">Hydrolase</keyword>
<comment type="similarity">
    <text evidence="3">Belongs to the peptidase M50B family.</text>
</comment>
<dbReference type="InterPro" id="IPR008915">
    <property type="entry name" value="Peptidase_M50"/>
</dbReference>
<comment type="caution">
    <text evidence="13">The sequence shown here is derived from an EMBL/GenBank/DDBJ whole genome shotgun (WGS) entry which is preliminary data.</text>
</comment>
<dbReference type="PANTHER" id="PTHR42837">
    <property type="entry name" value="REGULATOR OF SIGMA-E PROTEASE RSEP"/>
    <property type="match status" value="1"/>
</dbReference>
<evidence type="ECO:0000313" key="14">
    <source>
        <dbReference type="Proteomes" id="UP001319200"/>
    </source>
</evidence>
<dbReference type="GO" id="GO:0006508">
    <property type="term" value="P:proteolysis"/>
    <property type="evidence" value="ECO:0007669"/>
    <property type="project" value="UniProtKB-KW"/>
</dbReference>
<comment type="subcellular location">
    <subcellularLocation>
        <location evidence="2">Membrane</location>
        <topology evidence="2">Multi-pass membrane protein</topology>
    </subcellularLocation>
</comment>
<keyword evidence="10 11" id="KW-0472">Membrane</keyword>
<evidence type="ECO:0000256" key="7">
    <source>
        <dbReference type="ARBA" id="ARBA00022833"/>
    </source>
</evidence>
<dbReference type="GO" id="GO:0004222">
    <property type="term" value="F:metalloendopeptidase activity"/>
    <property type="evidence" value="ECO:0007669"/>
    <property type="project" value="InterPro"/>
</dbReference>
<dbReference type="InterPro" id="IPR001478">
    <property type="entry name" value="PDZ"/>
</dbReference>
<keyword evidence="7" id="KW-0862">Zinc</keyword>
<feature type="domain" description="PDZ" evidence="12">
    <location>
        <begin position="211"/>
        <end position="266"/>
    </location>
</feature>
<evidence type="ECO:0000313" key="13">
    <source>
        <dbReference type="EMBL" id="MBT1697107.1"/>
    </source>
</evidence>
<dbReference type="Gene3D" id="2.30.42.10">
    <property type="match status" value="2"/>
</dbReference>
<sequence>MLPQILLSLALLNLFYLTAFFAISIWLNVAETHYFLGYGKKFIRFTIRQTTFHIGVYIPIVMLSPIYTITNDGQRMKYPWEFFGEGIFRRFVATLGGAIGLILSAILIFTALAYFTPDYVISKEEVNKHGIEPSEWAMQSGFVPGDKIVAVNGKDYETFQDLISPGLITAPEVSYTVLRDGKEIEIKLQGLAESLNRRGDPFIYPRIPAEVLKVVSNSPADQAGIKPGDRITMVNDKPVTYIKEVTSVLKEKIDEEKVLLTIERKTPDSTQTLTLEVFPGHQSVIGVQWNPSIAYTEKRNSLLQALWMGPARAFTTLKTNVIAFGRIISGVLAPKQSLSGPIGIANGPTIQLWTITGVYALIYACYNLLPLPRSAFWELIALAYEGITKRKYPDRLSLQVPELY</sequence>
<dbReference type="InterPro" id="IPR041489">
    <property type="entry name" value="PDZ_6"/>
</dbReference>
<evidence type="ECO:0000256" key="2">
    <source>
        <dbReference type="ARBA" id="ARBA00004141"/>
    </source>
</evidence>
<evidence type="ECO:0000256" key="4">
    <source>
        <dbReference type="ARBA" id="ARBA00022670"/>
    </source>
</evidence>
<evidence type="ECO:0000256" key="10">
    <source>
        <dbReference type="ARBA" id="ARBA00023136"/>
    </source>
</evidence>
<dbReference type="Pfam" id="PF02163">
    <property type="entry name" value="Peptidase_M50"/>
    <property type="match status" value="1"/>
</dbReference>
<keyword evidence="4" id="KW-0645">Protease</keyword>
<dbReference type="SUPFAM" id="SSF50156">
    <property type="entry name" value="PDZ domain-like"/>
    <property type="match status" value="2"/>
</dbReference>
<keyword evidence="8 11" id="KW-1133">Transmembrane helix</keyword>
<evidence type="ECO:0000256" key="6">
    <source>
        <dbReference type="ARBA" id="ARBA00022801"/>
    </source>
</evidence>
<reference evidence="13 14" key="1">
    <citation type="submission" date="2021-05" db="EMBL/GenBank/DDBJ databases">
        <title>A Polyphasic approach of four new species of the genus Ohtaekwangia: Ohtaekwangia histidinii sp. nov., Ohtaekwangia cretensis sp. nov., Ohtaekwangia indiensis sp. nov., Ohtaekwangia reichenbachii sp. nov. from diverse environment.</title>
        <authorList>
            <person name="Octaviana S."/>
        </authorList>
    </citation>
    <scope>NUCLEOTIDE SEQUENCE [LARGE SCALE GENOMIC DNA]</scope>
    <source>
        <strain evidence="13 14">PWU4</strain>
    </source>
</reference>
<comment type="cofactor">
    <cofactor evidence="1">
        <name>Zn(2+)</name>
        <dbReference type="ChEBI" id="CHEBI:29105"/>
    </cofactor>
</comment>
<dbReference type="Proteomes" id="UP001319200">
    <property type="component" value="Unassembled WGS sequence"/>
</dbReference>
<proteinExistence type="inferred from homology"/>
<keyword evidence="14" id="KW-1185">Reference proteome</keyword>
<evidence type="ECO:0000259" key="12">
    <source>
        <dbReference type="PROSITE" id="PS50106"/>
    </source>
</evidence>
<evidence type="ECO:0000256" key="11">
    <source>
        <dbReference type="SAM" id="Phobius"/>
    </source>
</evidence>
<organism evidence="13 14">
    <name type="scientific">Chryseosolibacter histidini</name>
    <dbReference type="NCBI Taxonomy" id="2782349"/>
    <lineage>
        <taxon>Bacteria</taxon>
        <taxon>Pseudomonadati</taxon>
        <taxon>Bacteroidota</taxon>
        <taxon>Cytophagia</taxon>
        <taxon>Cytophagales</taxon>
        <taxon>Chryseotaleaceae</taxon>
        <taxon>Chryseosolibacter</taxon>
    </lineage>
</organism>
<dbReference type="InterPro" id="IPR036034">
    <property type="entry name" value="PDZ_sf"/>
</dbReference>
<evidence type="ECO:0000256" key="3">
    <source>
        <dbReference type="ARBA" id="ARBA00007931"/>
    </source>
</evidence>
<gene>
    <name evidence="13" type="ORF">KK083_09490</name>
</gene>
<keyword evidence="9" id="KW-0482">Metalloprotease</keyword>
<dbReference type="GO" id="GO:0016020">
    <property type="term" value="C:membrane"/>
    <property type="evidence" value="ECO:0007669"/>
    <property type="project" value="UniProtKB-SubCell"/>
</dbReference>
<protein>
    <submittedName>
        <fullName evidence="13">PDZ domain-containing protein</fullName>
    </submittedName>
</protein>
<evidence type="ECO:0000256" key="9">
    <source>
        <dbReference type="ARBA" id="ARBA00023049"/>
    </source>
</evidence>
<dbReference type="AlphaFoldDB" id="A0AAP2DLF9"/>
<name>A0AAP2DLF9_9BACT</name>
<keyword evidence="5 11" id="KW-0812">Transmembrane</keyword>
<evidence type="ECO:0000256" key="5">
    <source>
        <dbReference type="ARBA" id="ARBA00022692"/>
    </source>
</evidence>
<dbReference type="PROSITE" id="PS50106">
    <property type="entry name" value="PDZ"/>
    <property type="match status" value="1"/>
</dbReference>
<evidence type="ECO:0000256" key="1">
    <source>
        <dbReference type="ARBA" id="ARBA00001947"/>
    </source>
</evidence>
<accession>A0AAP2DLF9</accession>
<dbReference type="SMART" id="SM00228">
    <property type="entry name" value="PDZ"/>
    <property type="match status" value="1"/>
</dbReference>
<evidence type="ECO:0000256" key="8">
    <source>
        <dbReference type="ARBA" id="ARBA00022989"/>
    </source>
</evidence>
<dbReference type="InterPro" id="IPR004387">
    <property type="entry name" value="Pept_M50_Zn"/>
</dbReference>
<dbReference type="EMBL" id="JAHESF010000007">
    <property type="protein sequence ID" value="MBT1697107.1"/>
    <property type="molecule type" value="Genomic_DNA"/>
</dbReference>
<dbReference type="Pfam" id="PF17820">
    <property type="entry name" value="PDZ_6"/>
    <property type="match status" value="1"/>
</dbReference>
<feature type="transmembrane region" description="Helical" evidence="11">
    <location>
        <begin position="50"/>
        <end position="70"/>
    </location>
</feature>
<dbReference type="RefSeq" id="WP_254162845.1">
    <property type="nucleotide sequence ID" value="NZ_JAHESF010000007.1"/>
</dbReference>
<feature type="transmembrane region" description="Helical" evidence="11">
    <location>
        <begin position="6"/>
        <end position="29"/>
    </location>
</feature>
<feature type="transmembrane region" description="Helical" evidence="11">
    <location>
        <begin position="90"/>
        <end position="115"/>
    </location>
</feature>